<dbReference type="EMBL" id="CP062006">
    <property type="protein sequence ID" value="QTC87317.1"/>
    <property type="molecule type" value="Genomic_DNA"/>
</dbReference>
<sequence>MRRIAGDRAAMSRRAGDAARDRGDWEAAALAYRSYLSRRASDARIWIQLGHVLKEAGALAEADRAYVRAAGLLGDGDADLLLSRGRLARLQGEEAAAIAFFIDSLKRDGSSPAAADLFDQAGAPGSAPWPLSYDWRPAGRIEHAATGAAVGWLRDGGGVVEFRQAGRVVGTTRADLPRPDLTNAGLEGGGFSFSLSGVRPDHETGWRIEAISQATGEPLLGSPFDAAPPRAVQDWLTRPKTATPDAAAPLLSLILPVHDPRPEWLSEAIASVRNQNSPAWELVCVDDGSTDLRVKTVLADAAVKDSRIRLVTLAPGRGVAGATNAGLAQATGAWVAFMDHDDVLEPEAVTRLMAAESMGADLVYSDEVLTHEDSDALKHFALRPAFSHDYYLSHPYFVHMVAAPLAAVRAVGGLDERLPISADVDLVLRLLEGSRTVAHVPGVLYRWRTHVDSEGHRSRSRVTAATVMAVNAHLDRLGLPGQAVPGPVFNTCRIDWPDDGSPVLAVIPTRNRGDLLRQCVESLDRTVPGDRLRLLIIDHESDDPDTRLYLETLSDRAVIMPYAGPFNFARMNNEAVRRHARPGERLLFLNNDIEALEPGWLERLAALVARPEVGVVGATLLYPDRRVQHAGVVLGLGGYAEHVHKFAPFERGGDRNPGPDCSLVVTREVSAVTAACMMMRQEVFAAVGGFDETFEVGFNDTDLCLRVGAAGYRVLNDGHVVLMHHESATRRATDQVRHPEDAARLKARWGALMAEGDPFYNPLLSLDPAAPDRTRLGETPPPRLRSGPGAGRLVVKPEQEQGDDRG</sequence>
<evidence type="ECO:0000256" key="1">
    <source>
        <dbReference type="SAM" id="MobiDB-lite"/>
    </source>
</evidence>
<dbReference type="InterPro" id="IPR011990">
    <property type="entry name" value="TPR-like_helical_dom_sf"/>
</dbReference>
<evidence type="ECO:0000259" key="2">
    <source>
        <dbReference type="Pfam" id="PF00535"/>
    </source>
</evidence>
<dbReference type="Proteomes" id="UP000663942">
    <property type="component" value="Chromosome"/>
</dbReference>
<proteinExistence type="predicted"/>
<organism evidence="3 4">
    <name type="scientific">Brevundimonas pondensis</name>
    <dbReference type="NCBI Taxonomy" id="2774189"/>
    <lineage>
        <taxon>Bacteria</taxon>
        <taxon>Pseudomonadati</taxon>
        <taxon>Pseudomonadota</taxon>
        <taxon>Alphaproteobacteria</taxon>
        <taxon>Caulobacterales</taxon>
        <taxon>Caulobacteraceae</taxon>
        <taxon>Brevundimonas</taxon>
    </lineage>
</organism>
<dbReference type="Gene3D" id="1.25.40.10">
    <property type="entry name" value="Tetratricopeptide repeat domain"/>
    <property type="match status" value="1"/>
</dbReference>
<dbReference type="PANTHER" id="PTHR43179:SF7">
    <property type="entry name" value="RHAMNOSYLTRANSFERASE WBBL"/>
    <property type="match status" value="1"/>
</dbReference>
<reference evidence="3 4" key="1">
    <citation type="submission" date="2020-09" db="EMBL/GenBank/DDBJ databases">
        <title>Brevundimonas sp. LVF1 isolated from an oligotrophic pond in Goettingen, Germany.</title>
        <authorList>
            <person name="Friedrich I."/>
            <person name="Klassen A."/>
            <person name="Neubauer H."/>
            <person name="Schneider D."/>
            <person name="Hertel R."/>
            <person name="Daniel R."/>
        </authorList>
    </citation>
    <scope>NUCLEOTIDE SEQUENCE [LARGE SCALE GENOMIC DNA]</scope>
    <source>
        <strain evidence="3 4">LVF1</strain>
    </source>
</reference>
<dbReference type="Gene3D" id="3.90.550.10">
    <property type="entry name" value="Spore Coat Polysaccharide Biosynthesis Protein SpsA, Chain A"/>
    <property type="match status" value="2"/>
</dbReference>
<dbReference type="PANTHER" id="PTHR43179">
    <property type="entry name" value="RHAMNOSYLTRANSFERASE WBBL"/>
    <property type="match status" value="1"/>
</dbReference>
<feature type="domain" description="Glycosyltransferase 2-like" evidence="2">
    <location>
        <begin position="252"/>
        <end position="358"/>
    </location>
</feature>
<gene>
    <name evidence="3" type="ORF">IFE19_14655</name>
</gene>
<dbReference type="InterPro" id="IPR029044">
    <property type="entry name" value="Nucleotide-diphossugar_trans"/>
</dbReference>
<keyword evidence="4" id="KW-1185">Reference proteome</keyword>
<dbReference type="SUPFAM" id="SSF53448">
    <property type="entry name" value="Nucleotide-diphospho-sugar transferases"/>
    <property type="match status" value="2"/>
</dbReference>
<dbReference type="RefSeq" id="WP_207823505.1">
    <property type="nucleotide sequence ID" value="NZ_CP062006.1"/>
</dbReference>
<dbReference type="Pfam" id="PF00535">
    <property type="entry name" value="Glycos_transf_2"/>
    <property type="match status" value="2"/>
</dbReference>
<dbReference type="CDD" id="cd04186">
    <property type="entry name" value="GT_2_like_c"/>
    <property type="match status" value="1"/>
</dbReference>
<dbReference type="InterPro" id="IPR001173">
    <property type="entry name" value="Glyco_trans_2-like"/>
</dbReference>
<name>A0ABX7SKG4_9CAUL</name>
<accession>A0ABX7SKG4</accession>
<feature type="domain" description="Glycosyltransferase 2-like" evidence="2">
    <location>
        <begin position="506"/>
        <end position="684"/>
    </location>
</feature>
<feature type="compositionally biased region" description="Basic and acidic residues" evidence="1">
    <location>
        <begin position="795"/>
        <end position="806"/>
    </location>
</feature>
<protein>
    <submittedName>
        <fullName evidence="3">Glycosyltransferase</fullName>
    </submittedName>
</protein>
<evidence type="ECO:0000313" key="3">
    <source>
        <dbReference type="EMBL" id="QTC87317.1"/>
    </source>
</evidence>
<feature type="region of interest" description="Disordered" evidence="1">
    <location>
        <begin position="764"/>
        <end position="806"/>
    </location>
</feature>
<evidence type="ECO:0000313" key="4">
    <source>
        <dbReference type="Proteomes" id="UP000663942"/>
    </source>
</evidence>
<dbReference type="SUPFAM" id="SSF48452">
    <property type="entry name" value="TPR-like"/>
    <property type="match status" value="1"/>
</dbReference>